<proteinExistence type="predicted"/>
<dbReference type="OrthoDB" id="4947684at2"/>
<protein>
    <submittedName>
        <fullName evidence="1">Uncharacterized protein</fullName>
    </submittedName>
</protein>
<name>A0A4V2ZSA2_9MICC</name>
<dbReference type="EMBL" id="SMRU01000023">
    <property type="protein sequence ID" value="TDF92394.1"/>
    <property type="molecule type" value="Genomic_DNA"/>
</dbReference>
<evidence type="ECO:0000313" key="1">
    <source>
        <dbReference type="EMBL" id="TDF92394.1"/>
    </source>
</evidence>
<dbReference type="RefSeq" id="WP_133205580.1">
    <property type="nucleotide sequence ID" value="NZ_SMRU01000023.1"/>
</dbReference>
<sequence length="148" mass="16029">MEEDAEVQGHRLWVGMTSEGEAAVGRIAIWAASVEDNLVELCVSLINHLDREVGYAVVANMNASSMIQLARQLSADSDAVRDGDRAEVQAMLTEAKAALEQRNKILHASVGELILEGKTAFRHRRKKGVRSVRAAAAVGDHLAWSGRA</sequence>
<dbReference type="Proteomes" id="UP000295511">
    <property type="component" value="Unassembled WGS sequence"/>
</dbReference>
<gene>
    <name evidence="1" type="ORF">E1809_17785</name>
</gene>
<organism evidence="1 2">
    <name type="scientific">Arthrobacter terricola</name>
    <dbReference type="NCBI Taxonomy" id="2547396"/>
    <lineage>
        <taxon>Bacteria</taxon>
        <taxon>Bacillati</taxon>
        <taxon>Actinomycetota</taxon>
        <taxon>Actinomycetes</taxon>
        <taxon>Micrococcales</taxon>
        <taxon>Micrococcaceae</taxon>
        <taxon>Arthrobacter</taxon>
    </lineage>
</organism>
<dbReference type="AlphaFoldDB" id="A0A4V2ZSA2"/>
<evidence type="ECO:0000313" key="2">
    <source>
        <dbReference type="Proteomes" id="UP000295511"/>
    </source>
</evidence>
<accession>A0A4V2ZSA2</accession>
<keyword evidence="2" id="KW-1185">Reference proteome</keyword>
<reference evidence="1 2" key="1">
    <citation type="submission" date="2019-03" db="EMBL/GenBank/DDBJ databases">
        <title>Whole genome sequence of Arthrobacter sp JH1-1.</title>
        <authorList>
            <person name="Trinh H.N."/>
        </authorList>
    </citation>
    <scope>NUCLEOTIDE SEQUENCE [LARGE SCALE GENOMIC DNA]</scope>
    <source>
        <strain evidence="1 2">JH1-1</strain>
    </source>
</reference>
<comment type="caution">
    <text evidence="1">The sequence shown here is derived from an EMBL/GenBank/DDBJ whole genome shotgun (WGS) entry which is preliminary data.</text>
</comment>